<dbReference type="EMBL" id="JWZX01000466">
    <property type="protein sequence ID" value="KOO52892.1"/>
    <property type="molecule type" value="Genomic_DNA"/>
</dbReference>
<dbReference type="InterPro" id="IPR045107">
    <property type="entry name" value="SAC3/GANP/THP3"/>
</dbReference>
<dbReference type="PANTHER" id="PTHR12436:SF4">
    <property type="entry name" value="LEUKOCYTE RECEPTOR CLUSTER MEMBER 8"/>
    <property type="match status" value="1"/>
</dbReference>
<evidence type="ECO:0000313" key="3">
    <source>
        <dbReference type="EMBL" id="KOO52892.1"/>
    </source>
</evidence>
<reference evidence="4" key="1">
    <citation type="journal article" date="2015" name="PLoS Genet.">
        <title>Genome Sequence and Transcriptome Analyses of Chrysochromulina tobin: Metabolic Tools for Enhanced Algal Fitness in the Prominent Order Prymnesiales (Haptophyceae).</title>
        <authorList>
            <person name="Hovde B.T."/>
            <person name="Deodato C.R."/>
            <person name="Hunsperger H.M."/>
            <person name="Ryken S.A."/>
            <person name="Yost W."/>
            <person name="Jha R.K."/>
            <person name="Patterson J."/>
            <person name="Monnat R.J. Jr."/>
            <person name="Barlow S.B."/>
            <person name="Starkenburg S.R."/>
            <person name="Cattolico R.A."/>
        </authorList>
    </citation>
    <scope>NUCLEOTIDE SEQUENCE</scope>
    <source>
        <strain evidence="4">CCMP291</strain>
    </source>
</reference>
<evidence type="ECO:0000256" key="1">
    <source>
        <dbReference type="SAM" id="MobiDB-lite"/>
    </source>
</evidence>
<dbReference type="OrthoDB" id="199574at2759"/>
<dbReference type="Gene3D" id="1.25.40.990">
    <property type="match status" value="1"/>
</dbReference>
<evidence type="ECO:0000313" key="4">
    <source>
        <dbReference type="Proteomes" id="UP000037460"/>
    </source>
</evidence>
<accession>A0A0M0LPQ7</accession>
<dbReference type="Pfam" id="PF03399">
    <property type="entry name" value="SAC3_GANP"/>
    <property type="match status" value="1"/>
</dbReference>
<dbReference type="Proteomes" id="UP000037460">
    <property type="component" value="Unassembled WGS sequence"/>
</dbReference>
<keyword evidence="4" id="KW-1185">Reference proteome</keyword>
<name>A0A0M0LPQ7_9EUKA</name>
<keyword evidence="3" id="KW-0675">Receptor</keyword>
<feature type="region of interest" description="Disordered" evidence="1">
    <location>
        <begin position="1"/>
        <end position="83"/>
    </location>
</feature>
<dbReference type="InterPro" id="IPR005062">
    <property type="entry name" value="SAC3/GANP/THP3_conserved"/>
</dbReference>
<dbReference type="PANTHER" id="PTHR12436">
    <property type="entry name" value="80 KDA MCM3-ASSOCIATED PROTEIN"/>
    <property type="match status" value="1"/>
</dbReference>
<dbReference type="GO" id="GO:0005634">
    <property type="term" value="C:nucleus"/>
    <property type="evidence" value="ECO:0007669"/>
    <property type="project" value="TreeGrafter"/>
</dbReference>
<gene>
    <name evidence="3" type="ORF">Ctob_015811</name>
</gene>
<feature type="compositionally biased region" description="Basic residues" evidence="1">
    <location>
        <begin position="1"/>
        <end position="15"/>
    </location>
</feature>
<sequence length="377" mass="42327">MSNRTRKRKVKKGVNLHRDEDGYHDDERSGGGGGGALDEYEVAKRQRRLGRFDDGPQQRTPRGGGSSNRWERPAPSRVDTGDGSADIVLDYTVVGTSQTVDKKYLRLTAAPDPATVRPEPVLKQAIQMITERYESYGEERGQEQYIFLWERMKAVRQDLTVQRIRNAFTVEVYEMHARICLEFDDRVEFQQCQAQLTQLYEEGLGTAEGKREFAAYNILYNVGMGAHNNVADLMLALTAEDKMNEFICHALQVRAAEALGDYCLLFRLYASAPGHSEHVMDTFVDRARLDAVRVLLKAYAPTVPLSFLTRNLGFDADGECLAFIEDHGVVLAADADSRAVDCKASRASFVEHSISARLEEEMKEAARKAEMVPLSFS</sequence>
<proteinExistence type="predicted"/>
<feature type="domain" description="SAC3/GANP/THP3 conserved" evidence="2">
    <location>
        <begin position="102"/>
        <end position="330"/>
    </location>
</feature>
<feature type="compositionally biased region" description="Basic and acidic residues" evidence="1">
    <location>
        <begin position="16"/>
        <end position="29"/>
    </location>
</feature>
<dbReference type="AlphaFoldDB" id="A0A0M0LPQ7"/>
<evidence type="ECO:0000259" key="2">
    <source>
        <dbReference type="Pfam" id="PF03399"/>
    </source>
</evidence>
<comment type="caution">
    <text evidence="3">The sequence shown here is derived from an EMBL/GenBank/DDBJ whole genome shotgun (WGS) entry which is preliminary data.</text>
</comment>
<protein>
    <submittedName>
        <fullName evidence="3">Leukocyte receptor cluster member 8-like protein</fullName>
    </submittedName>
</protein>
<organism evidence="3 4">
    <name type="scientific">Chrysochromulina tobinii</name>
    <dbReference type="NCBI Taxonomy" id="1460289"/>
    <lineage>
        <taxon>Eukaryota</taxon>
        <taxon>Haptista</taxon>
        <taxon>Haptophyta</taxon>
        <taxon>Prymnesiophyceae</taxon>
        <taxon>Prymnesiales</taxon>
        <taxon>Chrysochromulinaceae</taxon>
        <taxon>Chrysochromulina</taxon>
    </lineage>
</organism>